<dbReference type="Proteomes" id="UP000782705">
    <property type="component" value="Unassembled WGS sequence"/>
</dbReference>
<reference evidence="2 3" key="1">
    <citation type="submission" date="2016-06" db="EMBL/GenBank/DDBJ databases">
        <title>Four novel species of enterococci isolated from chicken manure.</title>
        <authorList>
            <person name="Van Tyne D."/>
        </authorList>
    </citation>
    <scope>NUCLEOTIDE SEQUENCE [LARGE SCALE GENOMIC DNA]</scope>
    <source>
        <strain evidence="2 3">CU12B</strain>
    </source>
</reference>
<evidence type="ECO:0000256" key="1">
    <source>
        <dbReference type="SAM" id="MobiDB-lite"/>
    </source>
</evidence>
<dbReference type="RefSeq" id="WP_161902171.1">
    <property type="nucleotide sequence ID" value="NZ_MAEL01000039.1"/>
</dbReference>
<keyword evidence="3" id="KW-1185">Reference proteome</keyword>
<feature type="region of interest" description="Disordered" evidence="1">
    <location>
        <begin position="255"/>
        <end position="359"/>
    </location>
</feature>
<gene>
    <name evidence="2" type="ORF">BAU17_06490</name>
</gene>
<proteinExistence type="predicted"/>
<organism evidence="2 3">
    <name type="scientific">Candidatus Enterococcus willemsii</name>
    <dbReference type="NCBI Taxonomy" id="1857215"/>
    <lineage>
        <taxon>Bacteria</taxon>
        <taxon>Bacillati</taxon>
        <taxon>Bacillota</taxon>
        <taxon>Bacilli</taxon>
        <taxon>Lactobacillales</taxon>
        <taxon>Enterococcaceae</taxon>
        <taxon>Enterococcus</taxon>
    </lineage>
</organism>
<protein>
    <submittedName>
        <fullName evidence="2">Uncharacterized protein</fullName>
    </submittedName>
</protein>
<name>A0ABQ6YZ26_9ENTE</name>
<feature type="compositionally biased region" description="Acidic residues" evidence="1">
    <location>
        <begin position="258"/>
        <end position="291"/>
    </location>
</feature>
<accession>A0ABQ6YZ26</accession>
<evidence type="ECO:0000313" key="2">
    <source>
        <dbReference type="EMBL" id="KAF1303630.1"/>
    </source>
</evidence>
<comment type="caution">
    <text evidence="2">The sequence shown here is derived from an EMBL/GenBank/DDBJ whole genome shotgun (WGS) entry which is preliminary data.</text>
</comment>
<dbReference type="EMBL" id="MAEL01000039">
    <property type="protein sequence ID" value="KAF1303630.1"/>
    <property type="molecule type" value="Genomic_DNA"/>
</dbReference>
<sequence>MNKSFLKGLGILATAVVAGGVCVVGYKINEHRQYEQRVAYAETAVVSEKNKLATIETKIADLYTDKKQHVFVKNKVTTNEVTKIQTDLESIRVTAEDFDIKDKALPPEIQELAEKKEGLTKELTLVSDKVRMQGRVNKLFTKEVKDWQKVDDTLAVQENVEEKTIKEIKERVSSFKEDAWRKVIDEYVKSADEQVKTATALQKKFDELLKEGAVVTYEDYMGVLADIEKIRNEKLKEKFMKLADQVSMVVGLVQESTESIEEPEVTESSEEVIEETVESESYEEPVYEEPVYEQQWQPAPPVTNGGGSTEGNSDGNVTPIPENSEEPTTPEEITNPEETETPEVPTQEPSINNPETTTE</sequence>
<evidence type="ECO:0000313" key="3">
    <source>
        <dbReference type="Proteomes" id="UP000782705"/>
    </source>
</evidence>
<feature type="compositionally biased region" description="Acidic residues" evidence="1">
    <location>
        <begin position="323"/>
        <end position="341"/>
    </location>
</feature>